<proteinExistence type="predicted"/>
<dbReference type="InterPro" id="IPR026893">
    <property type="entry name" value="Tyr/Ser_Pase_IphP-type"/>
</dbReference>
<dbReference type="AlphaFoldDB" id="A0A6N2RMX8"/>
<gene>
    <name evidence="1" type="ORF">AULFYP135_00483</name>
</gene>
<evidence type="ECO:0000313" key="1">
    <source>
        <dbReference type="EMBL" id="VYS81551.1"/>
    </source>
</evidence>
<organism evidence="1">
    <name type="scientific">uncultured Anaerotruncus sp</name>
    <dbReference type="NCBI Taxonomy" id="905011"/>
    <lineage>
        <taxon>Bacteria</taxon>
        <taxon>Bacillati</taxon>
        <taxon>Bacillota</taxon>
        <taxon>Clostridia</taxon>
        <taxon>Eubacteriales</taxon>
        <taxon>Oscillospiraceae</taxon>
        <taxon>Anaerotruncus</taxon>
        <taxon>environmental samples</taxon>
    </lineage>
</organism>
<name>A0A6N2RMX8_9FIRM</name>
<dbReference type="SUPFAM" id="SSF52799">
    <property type="entry name" value="(Phosphotyrosine protein) phosphatases II"/>
    <property type="match status" value="1"/>
</dbReference>
<protein>
    <recommendedName>
        <fullName evidence="2">Protein-tyrosine-phosphatase</fullName>
    </recommendedName>
</protein>
<dbReference type="Pfam" id="PF13350">
    <property type="entry name" value="Y_phosphatase3"/>
    <property type="match status" value="1"/>
</dbReference>
<evidence type="ECO:0008006" key="2">
    <source>
        <dbReference type="Google" id="ProtNLM"/>
    </source>
</evidence>
<sequence>MADYQVSYTYIQPLIEAMRGDHPDLPAFIGRSNLEYMEAFLDRFQKTFGTVEEYLRGIGLTGEEIEALRAKLLRP</sequence>
<dbReference type="GO" id="GO:0004721">
    <property type="term" value="F:phosphoprotein phosphatase activity"/>
    <property type="evidence" value="ECO:0007669"/>
    <property type="project" value="InterPro"/>
</dbReference>
<reference evidence="1" key="1">
    <citation type="submission" date="2019-11" db="EMBL/GenBank/DDBJ databases">
        <authorList>
            <person name="Feng L."/>
        </authorList>
    </citation>
    <scope>NUCLEOTIDE SEQUENCE</scope>
    <source>
        <strain evidence="1">AundefinedLFYP135</strain>
    </source>
</reference>
<accession>A0A6N2RMX8</accession>
<dbReference type="EMBL" id="CACRSL010000003">
    <property type="protein sequence ID" value="VYS81551.1"/>
    <property type="molecule type" value="Genomic_DNA"/>
</dbReference>
<dbReference type="Gene3D" id="3.90.190.10">
    <property type="entry name" value="Protein tyrosine phosphatase superfamily"/>
    <property type="match status" value="1"/>
</dbReference>
<dbReference type="InterPro" id="IPR029021">
    <property type="entry name" value="Prot-tyrosine_phosphatase-like"/>
</dbReference>